<organism evidence="3">
    <name type="scientific">Grosmannia clavigera (strain kw1407 / UAMH 11150)</name>
    <name type="common">Blue stain fungus</name>
    <name type="synonym">Graphiocladiella clavigera</name>
    <dbReference type="NCBI Taxonomy" id="655863"/>
    <lineage>
        <taxon>Eukaryota</taxon>
        <taxon>Fungi</taxon>
        <taxon>Dikarya</taxon>
        <taxon>Ascomycota</taxon>
        <taxon>Pezizomycotina</taxon>
        <taxon>Sordariomycetes</taxon>
        <taxon>Sordariomycetidae</taxon>
        <taxon>Ophiostomatales</taxon>
        <taxon>Ophiostomataceae</taxon>
        <taxon>Leptographium</taxon>
    </lineage>
</organism>
<dbReference type="HOGENOM" id="CLU_2038324_0_0_1"/>
<sequence length="121" mass="13521">MMWLSIPLSQSVAPGPEPPTKQPMGQARAPPQYTYARISVAAGGPEQVGRCYRIPAALYRSRHSSDLWSRQKSTVHLDGRAGRPWDQGAQTAEEGSYLYTDRSGRKSFHPQRRLTTIIEPN</sequence>
<dbReference type="InParanoid" id="F0XAZ6"/>
<proteinExistence type="predicted"/>
<reference evidence="2 3" key="1">
    <citation type="journal article" date="2011" name="Proc. Natl. Acad. Sci. U.S.A.">
        <title>Genome and transcriptome analyses of the mountain pine beetle-fungal symbiont Grosmannia clavigera, a lodgepole pine pathogen.</title>
        <authorList>
            <person name="DiGuistini S."/>
            <person name="Wang Y."/>
            <person name="Liao N.Y."/>
            <person name="Taylor G."/>
            <person name="Tanguay P."/>
            <person name="Feau N."/>
            <person name="Henrissat B."/>
            <person name="Chan S.K."/>
            <person name="Hesse-Orce U."/>
            <person name="Alamouti S.M."/>
            <person name="Tsui C.K.M."/>
            <person name="Docking R.T."/>
            <person name="Levasseur A."/>
            <person name="Haridas S."/>
            <person name="Robertson G."/>
            <person name="Birol I."/>
            <person name="Holt R.A."/>
            <person name="Marra M.A."/>
            <person name="Hamelin R.C."/>
            <person name="Hirst M."/>
            <person name="Jones S.J.M."/>
            <person name="Bohlmann J."/>
            <person name="Breuil C."/>
        </authorList>
    </citation>
    <scope>NUCLEOTIDE SEQUENCE [LARGE SCALE GENOMIC DNA]</scope>
    <source>
        <strain evidence="3">kw1407 / UAMH 11150</strain>
    </source>
</reference>
<gene>
    <name evidence="2" type="ORF">CMQ_1786</name>
</gene>
<dbReference type="EMBL" id="GL629747">
    <property type="protein sequence ID" value="EFX05150.1"/>
    <property type="molecule type" value="Genomic_DNA"/>
</dbReference>
<evidence type="ECO:0000313" key="3">
    <source>
        <dbReference type="Proteomes" id="UP000007796"/>
    </source>
</evidence>
<name>F0XAZ6_GROCL</name>
<dbReference type="RefSeq" id="XP_014174632.1">
    <property type="nucleotide sequence ID" value="XM_014319157.1"/>
</dbReference>
<keyword evidence="3" id="KW-1185">Reference proteome</keyword>
<accession>F0XAZ6</accession>
<dbReference type="GeneID" id="25974702"/>
<dbReference type="Proteomes" id="UP000007796">
    <property type="component" value="Unassembled WGS sequence"/>
</dbReference>
<protein>
    <submittedName>
        <fullName evidence="2">Uncharacterized protein</fullName>
    </submittedName>
</protein>
<evidence type="ECO:0000256" key="1">
    <source>
        <dbReference type="SAM" id="MobiDB-lite"/>
    </source>
</evidence>
<evidence type="ECO:0000313" key="2">
    <source>
        <dbReference type="EMBL" id="EFX05150.1"/>
    </source>
</evidence>
<dbReference type="AlphaFoldDB" id="F0XAZ6"/>
<feature type="region of interest" description="Disordered" evidence="1">
    <location>
        <begin position="1"/>
        <end position="29"/>
    </location>
</feature>